<name>A0A7W6GNG6_9SPHN</name>
<keyword evidence="9 11" id="KW-0472">Membrane</keyword>
<feature type="domain" description="TonB-dependent receptor plug" evidence="13">
    <location>
        <begin position="54"/>
        <end position="160"/>
    </location>
</feature>
<evidence type="ECO:0000256" key="5">
    <source>
        <dbReference type="ARBA" id="ARBA00022692"/>
    </source>
</evidence>
<evidence type="ECO:0000259" key="13">
    <source>
        <dbReference type="Pfam" id="PF07715"/>
    </source>
</evidence>
<dbReference type="AlphaFoldDB" id="A0A7W6GNG6"/>
<dbReference type="Pfam" id="PF07715">
    <property type="entry name" value="Plug"/>
    <property type="match status" value="1"/>
</dbReference>
<reference evidence="14 15" key="1">
    <citation type="submission" date="2020-08" db="EMBL/GenBank/DDBJ databases">
        <title>Genomic Encyclopedia of Type Strains, Phase IV (KMG-IV): sequencing the most valuable type-strain genomes for metagenomic binning, comparative biology and taxonomic classification.</title>
        <authorList>
            <person name="Goeker M."/>
        </authorList>
    </citation>
    <scope>NUCLEOTIDE SEQUENCE [LARGE SCALE GENOMIC DNA]</scope>
    <source>
        <strain evidence="14 15">DSM 29348</strain>
    </source>
</reference>
<proteinExistence type="inferred from homology"/>
<dbReference type="EMBL" id="JACIEB010000004">
    <property type="protein sequence ID" value="MBB3982291.1"/>
    <property type="molecule type" value="Genomic_DNA"/>
</dbReference>
<keyword evidence="5 11" id="KW-0812">Transmembrane</keyword>
<keyword evidence="10 11" id="KW-0998">Cell outer membrane</keyword>
<keyword evidence="4" id="KW-0410">Iron transport</keyword>
<evidence type="ECO:0000313" key="15">
    <source>
        <dbReference type="Proteomes" id="UP000552757"/>
    </source>
</evidence>
<dbReference type="PROSITE" id="PS52016">
    <property type="entry name" value="TONB_DEPENDENT_REC_3"/>
    <property type="match status" value="1"/>
</dbReference>
<protein>
    <submittedName>
        <fullName evidence="14">Iron complex outermembrane receptor protein</fullName>
    </submittedName>
</protein>
<evidence type="ECO:0000256" key="6">
    <source>
        <dbReference type="ARBA" id="ARBA00023004"/>
    </source>
</evidence>
<evidence type="ECO:0000256" key="1">
    <source>
        <dbReference type="ARBA" id="ARBA00004571"/>
    </source>
</evidence>
<keyword evidence="7" id="KW-0406">Ion transport</keyword>
<feature type="chain" id="PRO_5031240222" evidence="12">
    <location>
        <begin position="23"/>
        <end position="793"/>
    </location>
</feature>
<evidence type="ECO:0000313" key="14">
    <source>
        <dbReference type="EMBL" id="MBB3982291.1"/>
    </source>
</evidence>
<keyword evidence="2 11" id="KW-0813">Transport</keyword>
<dbReference type="InterPro" id="IPR039426">
    <property type="entry name" value="TonB-dep_rcpt-like"/>
</dbReference>
<keyword evidence="14" id="KW-0675">Receptor</keyword>
<evidence type="ECO:0000256" key="8">
    <source>
        <dbReference type="ARBA" id="ARBA00023077"/>
    </source>
</evidence>
<evidence type="ECO:0000256" key="7">
    <source>
        <dbReference type="ARBA" id="ARBA00023065"/>
    </source>
</evidence>
<dbReference type="PANTHER" id="PTHR32552">
    <property type="entry name" value="FERRICHROME IRON RECEPTOR-RELATED"/>
    <property type="match status" value="1"/>
</dbReference>
<gene>
    <name evidence="14" type="ORF">GGR44_001954</name>
</gene>
<feature type="signal peptide" evidence="12">
    <location>
        <begin position="1"/>
        <end position="22"/>
    </location>
</feature>
<keyword evidence="6" id="KW-0408">Iron</keyword>
<dbReference type="Proteomes" id="UP000552757">
    <property type="component" value="Unassembled WGS sequence"/>
</dbReference>
<keyword evidence="3 11" id="KW-1134">Transmembrane beta strand</keyword>
<dbReference type="GO" id="GO:0009279">
    <property type="term" value="C:cell outer membrane"/>
    <property type="evidence" value="ECO:0007669"/>
    <property type="project" value="UniProtKB-SubCell"/>
</dbReference>
<keyword evidence="8" id="KW-0798">TonB box</keyword>
<comment type="subcellular location">
    <subcellularLocation>
        <location evidence="1 11">Cell outer membrane</location>
        <topology evidence="1 11">Multi-pass membrane protein</topology>
    </subcellularLocation>
</comment>
<comment type="similarity">
    <text evidence="11">Belongs to the TonB-dependent receptor family.</text>
</comment>
<accession>A0A7W6GNG6</accession>
<dbReference type="InterPro" id="IPR012910">
    <property type="entry name" value="Plug_dom"/>
</dbReference>
<keyword evidence="12" id="KW-0732">Signal</keyword>
<evidence type="ECO:0000256" key="9">
    <source>
        <dbReference type="ARBA" id="ARBA00023136"/>
    </source>
</evidence>
<evidence type="ECO:0000256" key="10">
    <source>
        <dbReference type="ARBA" id="ARBA00023237"/>
    </source>
</evidence>
<dbReference type="PANTHER" id="PTHR32552:SF81">
    <property type="entry name" value="TONB-DEPENDENT OUTER MEMBRANE RECEPTOR"/>
    <property type="match status" value="1"/>
</dbReference>
<comment type="caution">
    <text evidence="14">The sequence shown here is derived from an EMBL/GenBank/DDBJ whole genome shotgun (WGS) entry which is preliminary data.</text>
</comment>
<dbReference type="InterPro" id="IPR036942">
    <property type="entry name" value="Beta-barrel_TonB_sf"/>
</dbReference>
<evidence type="ECO:0000256" key="12">
    <source>
        <dbReference type="SAM" id="SignalP"/>
    </source>
</evidence>
<dbReference type="GO" id="GO:0006826">
    <property type="term" value="P:iron ion transport"/>
    <property type="evidence" value="ECO:0007669"/>
    <property type="project" value="UniProtKB-KW"/>
</dbReference>
<evidence type="ECO:0000256" key="3">
    <source>
        <dbReference type="ARBA" id="ARBA00022452"/>
    </source>
</evidence>
<evidence type="ECO:0000256" key="11">
    <source>
        <dbReference type="PROSITE-ProRule" id="PRU01360"/>
    </source>
</evidence>
<organism evidence="14 15">
    <name type="scientific">Sphingobium fontiphilum</name>
    <dbReference type="NCBI Taxonomy" id="944425"/>
    <lineage>
        <taxon>Bacteria</taxon>
        <taxon>Pseudomonadati</taxon>
        <taxon>Pseudomonadota</taxon>
        <taxon>Alphaproteobacteria</taxon>
        <taxon>Sphingomonadales</taxon>
        <taxon>Sphingomonadaceae</taxon>
        <taxon>Sphingobium</taxon>
    </lineage>
</organism>
<dbReference type="SUPFAM" id="SSF56935">
    <property type="entry name" value="Porins"/>
    <property type="match status" value="1"/>
</dbReference>
<evidence type="ECO:0000256" key="4">
    <source>
        <dbReference type="ARBA" id="ARBA00022496"/>
    </source>
</evidence>
<dbReference type="Gene3D" id="2.40.170.20">
    <property type="entry name" value="TonB-dependent receptor, beta-barrel domain"/>
    <property type="match status" value="1"/>
</dbReference>
<keyword evidence="15" id="KW-1185">Reference proteome</keyword>
<sequence>MKHLLSIACSLGSLALADVAHAQTAPEPQDSAAARPSNQADDIVITARRVEESLQSTPVSVTAFSGAELTKAGIRDTADLMMKTPGVYLGGSGGRENSVFQIRGMAKARSGFNSPAVVSYFADVPQPTFGSSVATYDLGSVQVLKGPQGTLFGRNTIGGAVLFYPAAPTYNVEGYVQGSYGRFNNASLEGALNIPIVDGKVALRLAGRAETSDGYTKNLVNGKNFDDTDSRSIRASLLIEPVDGIKNLTIFDYYKNDYNGDSFVIRNIRPGSPLLDNPLALRPAALAFLAAQQARGVRIVEVTGEPLNRSRRLGITNRTDIDITDDVAFTNIFGYRRTEVDYHANVAGFGPLVSGNPALGGARFTVFHAGAINNTEQYTNEVQFKGTAGAVDWLLGGFYLRSKPFGPTGTGSNVLSTTTTYLNTFNYSFYNETSKALFGNVNVRLDNLLEGLRANAGVRYTWDKITACTATDTVTFGQVDPEDCNASNPVLQLPATNSVKFSAPTWQAGLDWQATSDLFFYAATRRGYRAGGINNPTLGGTLVKFQSYGPQKVTDVELGMRSDWDLADDVRLRFNISGFIGWHKNIAASLTGVRTILANCVPGAAPPISPDGDCNVANDPQSGTLLITAGTARISGIDIDGFLRIGNFTLNYGANFLDPKSTGFDVPPELAAYVPANAAIGFDFVAKRTFTLGADYAVPLGDGTEINAHADLYKTSDIAFTDSSINGYTLVNARLDYNNVFGSNADISLYMNNVFDRVYEQNGAFDGPGAGFKSVIMGPPRQYGVRLRYRFGQ</sequence>
<evidence type="ECO:0000256" key="2">
    <source>
        <dbReference type="ARBA" id="ARBA00022448"/>
    </source>
</evidence>